<dbReference type="PANTHER" id="PTHR34220:SF7">
    <property type="entry name" value="SENSOR HISTIDINE KINASE YPDA"/>
    <property type="match status" value="1"/>
</dbReference>
<feature type="domain" description="Signal transduction histidine kinase internal region" evidence="2">
    <location>
        <begin position="169"/>
        <end position="259"/>
    </location>
</feature>
<dbReference type="PANTHER" id="PTHR34220">
    <property type="entry name" value="SENSOR HISTIDINE KINASE YPDA"/>
    <property type="match status" value="1"/>
</dbReference>
<dbReference type="Proteomes" id="UP000464577">
    <property type="component" value="Chromosome"/>
</dbReference>
<feature type="transmembrane region" description="Helical" evidence="1">
    <location>
        <begin position="21"/>
        <end position="42"/>
    </location>
</feature>
<keyword evidence="1" id="KW-0472">Membrane</keyword>
<proteinExistence type="predicted"/>
<evidence type="ECO:0000313" key="3">
    <source>
        <dbReference type="EMBL" id="QHV97176.1"/>
    </source>
</evidence>
<dbReference type="InterPro" id="IPR010559">
    <property type="entry name" value="Sig_transdc_His_kin_internal"/>
</dbReference>
<dbReference type="GO" id="GO:0016020">
    <property type="term" value="C:membrane"/>
    <property type="evidence" value="ECO:0007669"/>
    <property type="project" value="InterPro"/>
</dbReference>
<dbReference type="GO" id="GO:0000155">
    <property type="term" value="F:phosphorelay sensor kinase activity"/>
    <property type="evidence" value="ECO:0007669"/>
    <property type="project" value="InterPro"/>
</dbReference>
<evidence type="ECO:0000313" key="4">
    <source>
        <dbReference type="Proteomes" id="UP000464577"/>
    </source>
</evidence>
<accession>A0A6P1W0H6</accession>
<sequence>MNKSVRFSPLGPFCSHSRWTYVLAVPCFAILFGHLFVGDSYWHDGWVFAEATVLNGFILSGTFFTQSQVSKKITQCCPRFEQTTRRILTALLAQTTLSAFFLTITATIYSQLRLAGSTFTYEALIQAYVVTLVFTVLAVGMDETVYSLNQWQQNQINKEKLKEENLKGQLQGLKNQVNPHFLFNSLNSLSSLIADEPQRAEQFVDQMARVYRYMLQTNRSSELLLTTNQANDDELTTLDAELAFIDSYYHLLKTRHGDGLHLHVRVSGHYRQHRLPPLTLQLLVENAVKHNIILASRPLSIEIDITKQGHLCVRNNLQQKATRPGCTKIDEPESTQAGLANIRAKYQLLAQAEPNIETGPDFFTVTIPLLAKASTTT</sequence>
<organism evidence="3 4">
    <name type="scientific">Spirosoma endbachense</name>
    <dbReference type="NCBI Taxonomy" id="2666025"/>
    <lineage>
        <taxon>Bacteria</taxon>
        <taxon>Pseudomonadati</taxon>
        <taxon>Bacteroidota</taxon>
        <taxon>Cytophagia</taxon>
        <taxon>Cytophagales</taxon>
        <taxon>Cytophagaceae</taxon>
        <taxon>Spirosoma</taxon>
    </lineage>
</organism>
<feature type="transmembrane region" description="Helical" evidence="1">
    <location>
        <begin position="123"/>
        <end position="141"/>
    </location>
</feature>
<keyword evidence="1" id="KW-0812">Transmembrane</keyword>
<gene>
    <name evidence="3" type="ORF">GJR95_20160</name>
</gene>
<feature type="transmembrane region" description="Helical" evidence="1">
    <location>
        <begin position="87"/>
        <end position="111"/>
    </location>
</feature>
<dbReference type="RefSeq" id="WP_162387586.1">
    <property type="nucleotide sequence ID" value="NZ_CP045997.1"/>
</dbReference>
<dbReference type="EMBL" id="CP045997">
    <property type="protein sequence ID" value="QHV97176.1"/>
    <property type="molecule type" value="Genomic_DNA"/>
</dbReference>
<reference evidence="3 4" key="1">
    <citation type="submission" date="2019-11" db="EMBL/GenBank/DDBJ databases">
        <title>Spirosoma endbachense sp. nov., isolated from a natural salt meadow.</title>
        <authorList>
            <person name="Rojas J."/>
            <person name="Ambika Manirajan B."/>
            <person name="Ratering S."/>
            <person name="Suarez C."/>
            <person name="Geissler-Plaum R."/>
            <person name="Schnell S."/>
        </authorList>
    </citation>
    <scope>NUCLEOTIDE SEQUENCE [LARGE SCALE GENOMIC DNA]</scope>
    <source>
        <strain evidence="3 4">I-24</strain>
    </source>
</reference>
<dbReference type="KEGG" id="senf:GJR95_20160"/>
<dbReference type="AlphaFoldDB" id="A0A6P1W0H6"/>
<keyword evidence="3" id="KW-0418">Kinase</keyword>
<evidence type="ECO:0000256" key="1">
    <source>
        <dbReference type="SAM" id="Phobius"/>
    </source>
</evidence>
<keyword evidence="3" id="KW-0808">Transferase</keyword>
<keyword evidence="4" id="KW-1185">Reference proteome</keyword>
<name>A0A6P1W0H6_9BACT</name>
<evidence type="ECO:0000259" key="2">
    <source>
        <dbReference type="Pfam" id="PF06580"/>
    </source>
</evidence>
<dbReference type="Pfam" id="PF06580">
    <property type="entry name" value="His_kinase"/>
    <property type="match status" value="1"/>
</dbReference>
<dbReference type="InterPro" id="IPR050640">
    <property type="entry name" value="Bact_2-comp_sensor_kinase"/>
</dbReference>
<protein>
    <submittedName>
        <fullName evidence="3">Histidine kinase</fullName>
    </submittedName>
</protein>
<feature type="transmembrane region" description="Helical" evidence="1">
    <location>
        <begin position="48"/>
        <end position="66"/>
    </location>
</feature>
<keyword evidence="1" id="KW-1133">Transmembrane helix</keyword>